<keyword evidence="6" id="KW-1185">Reference proteome</keyword>
<dbReference type="Proteomes" id="UP000219036">
    <property type="component" value="Unassembled WGS sequence"/>
</dbReference>
<dbReference type="CDD" id="cd00130">
    <property type="entry name" value="PAS"/>
    <property type="match status" value="1"/>
</dbReference>
<evidence type="ECO:0000256" key="1">
    <source>
        <dbReference type="ARBA" id="ARBA00012528"/>
    </source>
</evidence>
<gene>
    <name evidence="5" type="ORF">SAMN06265182_0778</name>
</gene>
<dbReference type="CDD" id="cd01949">
    <property type="entry name" value="GGDEF"/>
    <property type="match status" value="1"/>
</dbReference>
<dbReference type="PANTHER" id="PTHR45138">
    <property type="entry name" value="REGULATORY COMPONENTS OF SENSORY TRANSDUCTION SYSTEM"/>
    <property type="match status" value="1"/>
</dbReference>
<sequence>MDFAKKYDSNYPVIVIDRDFNIVFSNRNSRKIYGNIEGKKCYQVFNNLSSPCYKVMPYVCPIRVLKNTKNKEFTGLYHLNSCGDRYVLMNVIKDKDFFIQKHRFFAEKEFSLPDFKRVLDLLGEGIIIFDTKGIVRYTNKKFLSMFGIKKEPDFFFDKHIDKIRSLFPEEIKDIFSRQEEIPEGEEYLLHFPNRYITVKKSVLDNSFLLWSFIEKKEMDLGDEIFRVLLETTPVGIFLQCSGRFMYINPTMASILETTPGSLIGSSIFDFVHPEYRGKVAEIAKRRNSGERFTEKYVIKVVTGKNKIKWVEITSQTISFRDKNCGIGSVVDITDRKKLEEDLRNLATVDQLTGIYNRYAFERFLEREISRAERYGTKFAILMFDIDNFKQINDIYGHQVGDKVLKEIVQVIKKHIRRSDIFARWGGEEFMVLVPIKNKADAYKIAEKIRKTVENHIFENIKHLTISIGISFYKEGDSIKSLIRRADTALYEAKKTGKNKTVIAD</sequence>
<evidence type="ECO:0000313" key="6">
    <source>
        <dbReference type="Proteomes" id="UP000219036"/>
    </source>
</evidence>
<dbReference type="SMART" id="SM00091">
    <property type="entry name" value="PAS"/>
    <property type="match status" value="2"/>
</dbReference>
<dbReference type="GO" id="GO:1902201">
    <property type="term" value="P:negative regulation of bacterial-type flagellum-dependent cell motility"/>
    <property type="evidence" value="ECO:0007669"/>
    <property type="project" value="TreeGrafter"/>
</dbReference>
<dbReference type="PROSITE" id="PS50887">
    <property type="entry name" value="GGDEF"/>
    <property type="match status" value="1"/>
</dbReference>
<dbReference type="FunFam" id="3.30.70.270:FF:000001">
    <property type="entry name" value="Diguanylate cyclase domain protein"/>
    <property type="match status" value="1"/>
</dbReference>
<dbReference type="AlphaFoldDB" id="A0A285NB89"/>
<proteinExistence type="predicted"/>
<dbReference type="SMART" id="SM00267">
    <property type="entry name" value="GGDEF"/>
    <property type="match status" value="1"/>
</dbReference>
<dbReference type="Gene3D" id="3.30.450.20">
    <property type="entry name" value="PAS domain"/>
    <property type="match status" value="2"/>
</dbReference>
<dbReference type="OrthoDB" id="9804955at2"/>
<feature type="domain" description="PAS" evidence="3">
    <location>
        <begin position="241"/>
        <end position="290"/>
    </location>
</feature>
<dbReference type="InterPro" id="IPR013767">
    <property type="entry name" value="PAS_fold"/>
</dbReference>
<dbReference type="Gene3D" id="3.30.70.270">
    <property type="match status" value="1"/>
</dbReference>
<dbReference type="SUPFAM" id="SSF55073">
    <property type="entry name" value="Nucleotide cyclase"/>
    <property type="match status" value="1"/>
</dbReference>
<dbReference type="SUPFAM" id="SSF55785">
    <property type="entry name" value="PYP-like sensor domain (PAS domain)"/>
    <property type="match status" value="2"/>
</dbReference>
<dbReference type="EC" id="2.7.7.65" evidence="1"/>
<feature type="domain" description="GGDEF" evidence="4">
    <location>
        <begin position="376"/>
        <end position="504"/>
    </location>
</feature>
<evidence type="ECO:0000313" key="5">
    <source>
        <dbReference type="EMBL" id="SNZ06732.1"/>
    </source>
</evidence>
<dbReference type="InterPro" id="IPR050469">
    <property type="entry name" value="Diguanylate_Cyclase"/>
</dbReference>
<dbReference type="InterPro" id="IPR000014">
    <property type="entry name" value="PAS"/>
</dbReference>
<dbReference type="InterPro" id="IPR035965">
    <property type="entry name" value="PAS-like_dom_sf"/>
</dbReference>
<dbReference type="NCBIfam" id="TIGR00229">
    <property type="entry name" value="sensory_box"/>
    <property type="match status" value="1"/>
</dbReference>
<organism evidence="5 6">
    <name type="scientific">Persephonella hydrogeniphila</name>
    <dbReference type="NCBI Taxonomy" id="198703"/>
    <lineage>
        <taxon>Bacteria</taxon>
        <taxon>Pseudomonadati</taxon>
        <taxon>Aquificota</taxon>
        <taxon>Aquificia</taxon>
        <taxon>Aquificales</taxon>
        <taxon>Hydrogenothermaceae</taxon>
        <taxon>Persephonella</taxon>
    </lineage>
</organism>
<name>A0A285NB89_9AQUI</name>
<dbReference type="Pfam" id="PF00989">
    <property type="entry name" value="PAS"/>
    <property type="match status" value="1"/>
</dbReference>
<dbReference type="GO" id="GO:0052621">
    <property type="term" value="F:diguanylate cyclase activity"/>
    <property type="evidence" value="ECO:0007669"/>
    <property type="project" value="UniProtKB-EC"/>
</dbReference>
<evidence type="ECO:0000256" key="2">
    <source>
        <dbReference type="ARBA" id="ARBA00034247"/>
    </source>
</evidence>
<dbReference type="InterPro" id="IPR029787">
    <property type="entry name" value="Nucleotide_cyclase"/>
</dbReference>
<dbReference type="PROSITE" id="PS50112">
    <property type="entry name" value="PAS"/>
    <property type="match status" value="2"/>
</dbReference>
<dbReference type="NCBIfam" id="TIGR00254">
    <property type="entry name" value="GGDEF"/>
    <property type="match status" value="1"/>
</dbReference>
<evidence type="ECO:0000259" key="4">
    <source>
        <dbReference type="PROSITE" id="PS50887"/>
    </source>
</evidence>
<feature type="domain" description="PAS" evidence="3">
    <location>
        <begin position="111"/>
        <end position="151"/>
    </location>
</feature>
<dbReference type="RefSeq" id="WP_096999955.1">
    <property type="nucleotide sequence ID" value="NZ_OBEI01000002.1"/>
</dbReference>
<dbReference type="Pfam" id="PF00990">
    <property type="entry name" value="GGDEF"/>
    <property type="match status" value="1"/>
</dbReference>
<dbReference type="PANTHER" id="PTHR45138:SF9">
    <property type="entry name" value="DIGUANYLATE CYCLASE DGCM-RELATED"/>
    <property type="match status" value="1"/>
</dbReference>
<protein>
    <recommendedName>
        <fullName evidence="1">diguanylate cyclase</fullName>
        <ecNumber evidence="1">2.7.7.65</ecNumber>
    </recommendedName>
</protein>
<dbReference type="InterPro" id="IPR043128">
    <property type="entry name" value="Rev_trsase/Diguanyl_cyclase"/>
</dbReference>
<dbReference type="EMBL" id="OBEI01000002">
    <property type="protein sequence ID" value="SNZ06732.1"/>
    <property type="molecule type" value="Genomic_DNA"/>
</dbReference>
<dbReference type="GO" id="GO:0006355">
    <property type="term" value="P:regulation of DNA-templated transcription"/>
    <property type="evidence" value="ECO:0007669"/>
    <property type="project" value="InterPro"/>
</dbReference>
<dbReference type="InterPro" id="IPR000160">
    <property type="entry name" value="GGDEF_dom"/>
</dbReference>
<dbReference type="GO" id="GO:0043709">
    <property type="term" value="P:cell adhesion involved in single-species biofilm formation"/>
    <property type="evidence" value="ECO:0007669"/>
    <property type="project" value="TreeGrafter"/>
</dbReference>
<accession>A0A285NB89</accession>
<reference evidence="6" key="1">
    <citation type="submission" date="2017-09" db="EMBL/GenBank/DDBJ databases">
        <authorList>
            <person name="Varghese N."/>
            <person name="Submissions S."/>
        </authorList>
    </citation>
    <scope>NUCLEOTIDE SEQUENCE [LARGE SCALE GENOMIC DNA]</scope>
    <source>
        <strain evidence="6">DSM 15103</strain>
    </source>
</reference>
<dbReference type="GO" id="GO:0005886">
    <property type="term" value="C:plasma membrane"/>
    <property type="evidence" value="ECO:0007669"/>
    <property type="project" value="TreeGrafter"/>
</dbReference>
<comment type="catalytic activity">
    <reaction evidence="2">
        <text>2 GTP = 3',3'-c-di-GMP + 2 diphosphate</text>
        <dbReference type="Rhea" id="RHEA:24898"/>
        <dbReference type="ChEBI" id="CHEBI:33019"/>
        <dbReference type="ChEBI" id="CHEBI:37565"/>
        <dbReference type="ChEBI" id="CHEBI:58805"/>
        <dbReference type="EC" id="2.7.7.65"/>
    </reaction>
</comment>
<evidence type="ECO:0000259" key="3">
    <source>
        <dbReference type="PROSITE" id="PS50112"/>
    </source>
</evidence>
<dbReference type="Pfam" id="PF13188">
    <property type="entry name" value="PAS_8"/>
    <property type="match status" value="1"/>
</dbReference>